<dbReference type="Gene3D" id="3.40.50.300">
    <property type="entry name" value="P-loop containing nucleotide triphosphate hydrolases"/>
    <property type="match status" value="1"/>
</dbReference>
<evidence type="ECO:0000256" key="2">
    <source>
        <dbReference type="ARBA" id="ARBA00008420"/>
    </source>
</evidence>
<evidence type="ECO:0000256" key="1">
    <source>
        <dbReference type="ARBA" id="ARBA00004875"/>
    </source>
</evidence>
<name>A0A383UI05_BLUHO</name>
<sequence length="205" mass="23134">MDLLDSPASVSLSSATPHSKQYIWLLTGPAGCGKSTIGMFLAQAMNLPYIEGDEFHSTTNIEKMSKGIPLKDADRWDWLANLRSSALQFLAAGHPGVVLSCSALKRKYRDVIRAIPYLRTQVSVYFFYLDAPEDVLLARVQSRKGHFMGPEMITSQLSIWEPPDEKETDIFRVNVNRPIDQVKDDVLKMSHNLIQYSLKVGWCKE</sequence>
<evidence type="ECO:0000256" key="5">
    <source>
        <dbReference type="ARBA" id="ARBA00022741"/>
    </source>
</evidence>
<evidence type="ECO:0000256" key="3">
    <source>
        <dbReference type="ARBA" id="ARBA00012054"/>
    </source>
</evidence>
<dbReference type="Pfam" id="PF13671">
    <property type="entry name" value="AAA_33"/>
    <property type="match status" value="1"/>
</dbReference>
<dbReference type="CDD" id="cd02021">
    <property type="entry name" value="GntK"/>
    <property type="match status" value="1"/>
</dbReference>
<dbReference type="AlphaFoldDB" id="A0A383UI05"/>
<dbReference type="VEuPathDB" id="FungiDB:BLGHR1_10145"/>
<evidence type="ECO:0000256" key="8">
    <source>
        <dbReference type="ARBA" id="ARBA00048090"/>
    </source>
</evidence>
<comment type="similarity">
    <text evidence="2 9">Belongs to the gluconokinase GntK/GntV family.</text>
</comment>
<keyword evidence="6 9" id="KW-0418">Kinase</keyword>
<keyword evidence="4 9" id="KW-0808">Transferase</keyword>
<reference evidence="10 11" key="1">
    <citation type="submission" date="2017-11" db="EMBL/GenBank/DDBJ databases">
        <authorList>
            <person name="Kracher B."/>
        </authorList>
    </citation>
    <scope>NUCLEOTIDE SEQUENCE [LARGE SCALE GENOMIC DNA]</scope>
    <source>
        <strain evidence="10 11">RACE1</strain>
    </source>
</reference>
<dbReference type="InterPro" id="IPR006001">
    <property type="entry name" value="Therm_gnt_kin"/>
</dbReference>
<evidence type="ECO:0000256" key="4">
    <source>
        <dbReference type="ARBA" id="ARBA00022679"/>
    </source>
</evidence>
<keyword evidence="5 9" id="KW-0547">Nucleotide-binding</keyword>
<evidence type="ECO:0000313" key="11">
    <source>
        <dbReference type="Proteomes" id="UP000275772"/>
    </source>
</evidence>
<organism evidence="10 11">
    <name type="scientific">Blumeria hordei</name>
    <name type="common">Barley powdery mildew</name>
    <name type="synonym">Blumeria graminis f. sp. hordei</name>
    <dbReference type="NCBI Taxonomy" id="2867405"/>
    <lineage>
        <taxon>Eukaryota</taxon>
        <taxon>Fungi</taxon>
        <taxon>Dikarya</taxon>
        <taxon>Ascomycota</taxon>
        <taxon>Pezizomycotina</taxon>
        <taxon>Leotiomycetes</taxon>
        <taxon>Erysiphales</taxon>
        <taxon>Erysiphaceae</taxon>
        <taxon>Blumeria</taxon>
    </lineage>
</organism>
<evidence type="ECO:0000256" key="9">
    <source>
        <dbReference type="RuleBase" id="RU363066"/>
    </source>
</evidence>
<evidence type="ECO:0000313" key="10">
    <source>
        <dbReference type="EMBL" id="SZE99394.1"/>
    </source>
</evidence>
<evidence type="ECO:0000256" key="6">
    <source>
        <dbReference type="ARBA" id="ARBA00022777"/>
    </source>
</evidence>
<accession>A0A383UI05</accession>
<dbReference type="EMBL" id="UNSH01000001">
    <property type="protein sequence ID" value="SZE99394.1"/>
    <property type="molecule type" value="Genomic_DNA"/>
</dbReference>
<dbReference type="EC" id="2.7.1.12" evidence="3 9"/>
<dbReference type="UniPathway" id="UPA00792"/>
<dbReference type="GO" id="GO:0005524">
    <property type="term" value="F:ATP binding"/>
    <property type="evidence" value="ECO:0007669"/>
    <property type="project" value="UniProtKB-KW"/>
</dbReference>
<dbReference type="SUPFAM" id="SSF52540">
    <property type="entry name" value="P-loop containing nucleoside triphosphate hydrolases"/>
    <property type="match status" value="1"/>
</dbReference>
<dbReference type="Proteomes" id="UP000275772">
    <property type="component" value="Unassembled WGS sequence"/>
</dbReference>
<comment type="catalytic activity">
    <reaction evidence="8 9">
        <text>D-gluconate + ATP = 6-phospho-D-gluconate + ADP + H(+)</text>
        <dbReference type="Rhea" id="RHEA:19433"/>
        <dbReference type="ChEBI" id="CHEBI:15378"/>
        <dbReference type="ChEBI" id="CHEBI:18391"/>
        <dbReference type="ChEBI" id="CHEBI:30616"/>
        <dbReference type="ChEBI" id="CHEBI:58759"/>
        <dbReference type="ChEBI" id="CHEBI:456216"/>
        <dbReference type="EC" id="2.7.1.12"/>
    </reaction>
</comment>
<evidence type="ECO:0000256" key="7">
    <source>
        <dbReference type="ARBA" id="ARBA00022840"/>
    </source>
</evidence>
<dbReference type="GO" id="GO:0005975">
    <property type="term" value="P:carbohydrate metabolic process"/>
    <property type="evidence" value="ECO:0007669"/>
    <property type="project" value="InterPro"/>
</dbReference>
<protein>
    <recommendedName>
        <fullName evidence="3 9">Gluconokinase</fullName>
        <ecNumber evidence="3 9">2.7.1.12</ecNumber>
    </recommendedName>
</protein>
<comment type="pathway">
    <text evidence="1 9">Carbohydrate acid metabolism; D-gluconate degradation.</text>
</comment>
<dbReference type="PANTHER" id="PTHR43442">
    <property type="entry name" value="GLUCONOKINASE-RELATED"/>
    <property type="match status" value="1"/>
</dbReference>
<dbReference type="GO" id="GO:0046316">
    <property type="term" value="F:gluconokinase activity"/>
    <property type="evidence" value="ECO:0007669"/>
    <property type="project" value="UniProtKB-EC"/>
</dbReference>
<dbReference type="InterPro" id="IPR027417">
    <property type="entry name" value="P-loop_NTPase"/>
</dbReference>
<gene>
    <name evidence="10" type="ORF">BLGHR1_10145</name>
</gene>
<keyword evidence="7 9" id="KW-0067">ATP-binding</keyword>
<dbReference type="GO" id="GO:0005737">
    <property type="term" value="C:cytoplasm"/>
    <property type="evidence" value="ECO:0007669"/>
    <property type="project" value="TreeGrafter"/>
</dbReference>
<proteinExistence type="inferred from homology"/>
<dbReference type="PANTHER" id="PTHR43442:SF3">
    <property type="entry name" value="GLUCONOKINASE-RELATED"/>
    <property type="match status" value="1"/>
</dbReference>
<dbReference type="NCBIfam" id="TIGR01313">
    <property type="entry name" value="therm_gnt_kin"/>
    <property type="match status" value="1"/>
</dbReference>